<protein>
    <submittedName>
        <fullName evidence="1">Uncharacterized protein</fullName>
    </submittedName>
</protein>
<sequence>MGKLRGFGVWSWFEPPSHATVTVLFSLLCLLLLCSPSLCRWWCCRRLVLIPLRSCPLSLSLGTGSVGERWRRQAGVEKLRCVRRGVGCVCCRGLMVGGCLASNLPGFMCCYRQFSNS</sequence>
<proteinExistence type="predicted"/>
<evidence type="ECO:0000313" key="1">
    <source>
        <dbReference type="EMBL" id="MBA4618873.1"/>
    </source>
</evidence>
<name>A0A7C8YIH0_OPUST</name>
<reference evidence="1" key="2">
    <citation type="submission" date="2020-07" db="EMBL/GenBank/DDBJ databases">
        <authorList>
            <person name="Vera ALvarez R."/>
            <person name="Arias-Moreno D.M."/>
            <person name="Jimenez-Jacinto V."/>
            <person name="Jimenez-Bremont J.F."/>
            <person name="Swaminathan K."/>
            <person name="Moose S.P."/>
            <person name="Guerrero-Gonzalez M.L."/>
            <person name="Marino-Ramirez L."/>
            <person name="Landsman D."/>
            <person name="Rodriguez-Kessler M."/>
            <person name="Delgado-Sanchez P."/>
        </authorList>
    </citation>
    <scope>NUCLEOTIDE SEQUENCE</scope>
    <source>
        <tissue evidence="1">Cladode</tissue>
    </source>
</reference>
<accession>A0A7C8YIH0</accession>
<dbReference type="AlphaFoldDB" id="A0A7C8YIH0"/>
<organism evidence="1">
    <name type="scientific">Opuntia streptacantha</name>
    <name type="common">Prickly pear cactus</name>
    <name type="synonym">Opuntia cardona</name>
    <dbReference type="NCBI Taxonomy" id="393608"/>
    <lineage>
        <taxon>Eukaryota</taxon>
        <taxon>Viridiplantae</taxon>
        <taxon>Streptophyta</taxon>
        <taxon>Embryophyta</taxon>
        <taxon>Tracheophyta</taxon>
        <taxon>Spermatophyta</taxon>
        <taxon>Magnoliopsida</taxon>
        <taxon>eudicotyledons</taxon>
        <taxon>Gunneridae</taxon>
        <taxon>Pentapetalae</taxon>
        <taxon>Caryophyllales</taxon>
        <taxon>Cactineae</taxon>
        <taxon>Cactaceae</taxon>
        <taxon>Opuntioideae</taxon>
        <taxon>Opuntia</taxon>
    </lineage>
</organism>
<reference evidence="1" key="1">
    <citation type="journal article" date="2013" name="J. Plant Res.">
        <title>Effect of fungi and light on seed germination of three Opuntia species from semiarid lands of central Mexico.</title>
        <authorList>
            <person name="Delgado-Sanchez P."/>
            <person name="Jimenez-Bremont J.F."/>
            <person name="Guerrero-Gonzalez Mde L."/>
            <person name="Flores J."/>
        </authorList>
    </citation>
    <scope>NUCLEOTIDE SEQUENCE</scope>
    <source>
        <tissue evidence="1">Cladode</tissue>
    </source>
</reference>
<dbReference type="EMBL" id="GISG01022577">
    <property type="protein sequence ID" value="MBA4618873.1"/>
    <property type="molecule type" value="Transcribed_RNA"/>
</dbReference>